<dbReference type="InterPro" id="IPR036436">
    <property type="entry name" value="Disintegrin_dom_sf"/>
</dbReference>
<dbReference type="Pfam" id="PF00200">
    <property type="entry name" value="Disintegrin"/>
    <property type="match status" value="1"/>
</dbReference>
<keyword evidence="1 2" id="KW-1015">Disulfide bond</keyword>
<feature type="disulfide bond" evidence="2">
    <location>
        <begin position="305"/>
        <end position="325"/>
    </location>
</feature>
<evidence type="ECO:0000256" key="1">
    <source>
        <dbReference type="ARBA" id="ARBA00023157"/>
    </source>
</evidence>
<evidence type="ECO:0000313" key="5">
    <source>
        <dbReference type="WBParaSite" id="snap_masked-unitig_28078-processed-gene-0.0-mRNA-1"/>
    </source>
</evidence>
<accession>A0A1I8JP41</accession>
<dbReference type="SUPFAM" id="SSF57552">
    <property type="entry name" value="Blood coagulation inhibitor (disintegrin)"/>
    <property type="match status" value="1"/>
</dbReference>
<dbReference type="GO" id="GO:0004222">
    <property type="term" value="F:metalloendopeptidase activity"/>
    <property type="evidence" value="ECO:0007669"/>
    <property type="project" value="InterPro"/>
</dbReference>
<dbReference type="InterPro" id="IPR001762">
    <property type="entry name" value="Disintegrin_dom"/>
</dbReference>
<dbReference type="Pfam" id="PF01421">
    <property type="entry name" value="Reprolysin"/>
    <property type="match status" value="1"/>
</dbReference>
<sequence>IARKGEAPAGPGPHLCKIRGREPAAGLGQQRQVELTADARALPTRAAGSRTRVVPVATKGCRWYNGMGKSATKTSDRLWEIGNLVNGLYKQLGVNVIMVKTLFWTTDPFTVSTTNGKVNASLLLDQFLVYRDEVTERHAAYCCSSGVVRYADERQRLRRGNHGGARASGTTLECSTMMKAVGLRWLRLPGPAGLHDAVGRRRVSGRDPVRFSNCSVNSYLEYSVPNGLGYCMTKPPEASVTAAAVPTCGNRIVDPGEDCDCGLAAYCNNTCCNPTTCKFKPGATCASGQCCNINTCSVMSRGSVCRASRGVCDLPEYCNGTSEWCPETDDFLLDGTECAFNPTNSLVTAEAGLDGLMGNTGRRAGAGLLLQRRNVGSRDSRCSQLFVNVNRSATTEAAEAASTAGNETGYCDYRAVDASPLIYQYLGCV</sequence>
<dbReference type="AlphaFoldDB" id="A0A1I8JP41"/>
<dbReference type="PROSITE" id="PS50214">
    <property type="entry name" value="DISINTEGRIN_2"/>
    <property type="match status" value="1"/>
</dbReference>
<proteinExistence type="predicted"/>
<keyword evidence="4" id="KW-1185">Reference proteome</keyword>
<dbReference type="InterPro" id="IPR001590">
    <property type="entry name" value="Peptidase_M12B"/>
</dbReference>
<dbReference type="GO" id="GO:0006508">
    <property type="term" value="P:proteolysis"/>
    <property type="evidence" value="ECO:0007669"/>
    <property type="project" value="InterPro"/>
</dbReference>
<dbReference type="Gene3D" id="4.10.70.10">
    <property type="entry name" value="Disintegrin domain"/>
    <property type="match status" value="1"/>
</dbReference>
<dbReference type="PANTHER" id="PTHR11905">
    <property type="entry name" value="ADAM A DISINTEGRIN AND METALLOPROTEASE DOMAIN"/>
    <property type="match status" value="1"/>
</dbReference>
<evidence type="ECO:0000256" key="2">
    <source>
        <dbReference type="PROSITE-ProRule" id="PRU00068"/>
    </source>
</evidence>
<dbReference type="InterPro" id="IPR024079">
    <property type="entry name" value="MetalloPept_cat_dom_sf"/>
</dbReference>
<dbReference type="WBParaSite" id="snap_masked-unitig_28078-processed-gene-0.0-mRNA-1">
    <property type="protein sequence ID" value="snap_masked-unitig_28078-processed-gene-0.0-mRNA-1"/>
    <property type="gene ID" value="snap_masked-unitig_28078-processed-gene-0.0"/>
</dbReference>
<dbReference type="SUPFAM" id="SSF55486">
    <property type="entry name" value="Metalloproteases ('zincins'), catalytic domain"/>
    <property type="match status" value="1"/>
</dbReference>
<feature type="domain" description="Disintegrin" evidence="3">
    <location>
        <begin position="245"/>
        <end position="334"/>
    </location>
</feature>
<dbReference type="Gene3D" id="3.40.390.10">
    <property type="entry name" value="Collagenase (Catalytic Domain)"/>
    <property type="match status" value="1"/>
</dbReference>
<name>A0A1I8JP41_9PLAT</name>
<protein>
    <submittedName>
        <fullName evidence="5">Disintegrin domain-containing protein</fullName>
    </submittedName>
</protein>
<dbReference type="FunFam" id="4.10.70.10:FF:000001">
    <property type="entry name" value="Disintegrin and metalloproteinase domain-containing protein 22"/>
    <property type="match status" value="1"/>
</dbReference>
<evidence type="ECO:0000259" key="3">
    <source>
        <dbReference type="PROSITE" id="PS50214"/>
    </source>
</evidence>
<dbReference type="Proteomes" id="UP000095280">
    <property type="component" value="Unplaced"/>
</dbReference>
<organism evidence="4 5">
    <name type="scientific">Macrostomum lignano</name>
    <dbReference type="NCBI Taxonomy" id="282301"/>
    <lineage>
        <taxon>Eukaryota</taxon>
        <taxon>Metazoa</taxon>
        <taxon>Spiralia</taxon>
        <taxon>Lophotrochozoa</taxon>
        <taxon>Platyhelminthes</taxon>
        <taxon>Rhabditophora</taxon>
        <taxon>Macrostomorpha</taxon>
        <taxon>Macrostomida</taxon>
        <taxon>Macrostomidae</taxon>
        <taxon>Macrostomum</taxon>
    </lineage>
</organism>
<dbReference type="SMART" id="SM00050">
    <property type="entry name" value="DISIN"/>
    <property type="match status" value="1"/>
</dbReference>
<evidence type="ECO:0000313" key="4">
    <source>
        <dbReference type="Proteomes" id="UP000095280"/>
    </source>
</evidence>
<reference evidence="5" key="1">
    <citation type="submission" date="2016-11" db="UniProtKB">
        <authorList>
            <consortium name="WormBaseParasite"/>
        </authorList>
    </citation>
    <scope>IDENTIFICATION</scope>
</reference>
<dbReference type="PANTHER" id="PTHR11905:SF159">
    <property type="entry name" value="ADAM METALLOPROTEASE"/>
    <property type="match status" value="1"/>
</dbReference>